<comment type="similarity">
    <text evidence="2 4">Belongs to the RPF2 family.</text>
</comment>
<protein>
    <recommendedName>
        <fullName evidence="4">Ribosome production factor 2 homolog</fullName>
    </recommendedName>
    <alternativeName>
        <fullName evidence="4">Ribosome biogenesis protein RPF2 homolog</fullName>
    </alternativeName>
</protein>
<feature type="domain" description="Brix" evidence="6">
    <location>
        <begin position="312"/>
        <end position="520"/>
    </location>
</feature>
<reference evidence="7" key="1">
    <citation type="submission" date="2020-05" db="EMBL/GenBank/DDBJ databases">
        <title>Phylogenomic resolution of chytrid fungi.</title>
        <authorList>
            <person name="Stajich J.E."/>
            <person name="Amses K."/>
            <person name="Simmons R."/>
            <person name="Seto K."/>
            <person name="Myers J."/>
            <person name="Bonds A."/>
            <person name="Quandt C.A."/>
            <person name="Barry K."/>
            <person name="Liu P."/>
            <person name="Grigoriev I."/>
            <person name="Longcore J.E."/>
            <person name="James T.Y."/>
        </authorList>
    </citation>
    <scope>NUCLEOTIDE SEQUENCE</scope>
    <source>
        <strain evidence="7">PLAUS21</strain>
    </source>
</reference>
<dbReference type="InterPro" id="IPR039770">
    <property type="entry name" value="Rpf2"/>
</dbReference>
<dbReference type="InterPro" id="IPR007109">
    <property type="entry name" value="Brix"/>
</dbReference>
<dbReference type="FunFam" id="3.40.50.10860:FF:000012">
    <property type="entry name" value="Methylenetetrahydrofolate dehydrogenase [NAD(+)]"/>
    <property type="match status" value="1"/>
</dbReference>
<evidence type="ECO:0000256" key="1">
    <source>
        <dbReference type="ARBA" id="ARBA00004604"/>
    </source>
</evidence>
<sequence>MPTHIVQASQVAEEFIKEITLKNAEFDEKPVLVGFLANDDPAAKKYALWTGKTCEATGIKFELRQVDRNDLEAAIVDANEDDKVHGIMVYYPVFGGTQDQYIQNTVSYKKDVEGLNHKYIYNMYHNIRYLDKEQKQKCIIPCTPLAIVKILEYIGVYNKILPYGNRLHGRTITVINRSEVVGRPLAALLANDGAKVFSVDEFGLLEFHRGENIKLARHQVIETKVTLDEALAQSDVVITGVPSPNYKLPATKLKDGVIAVNFSTFKNMGEDVQEKASIFVPSVAEIDCSKPKTAAGHRALKKREPVAEEGAKTAVFLKGTTTSQIVSDALKDLYALKKPDAVMFSKRNDIRPFEDHKPFEFFSQKNDASLFVFGTHSKKRPHNLTIVRMFDYQMMDMIELGIENYKGLKEFKNIKASLGNRPLILFNGENWDANDDLRTIKSMFLDMYTGDTSMEQLNLKGITHAMVFTITGTVEKPKIFLRVYNILLKKSGVRLPRVELEEMGPELEFSKRRITLANMDMMKEALRVPNLNKPKKEKNIEKNEFGEKTGRIWMEKQDLSKMQTRKMKGLKRKAAEAVDEEESNDE</sequence>
<feature type="compositionally biased region" description="Basic residues" evidence="5">
    <location>
        <begin position="563"/>
        <end position="572"/>
    </location>
</feature>
<dbReference type="InterPro" id="IPR020630">
    <property type="entry name" value="THF_DH/CycHdrlase_cat_dom"/>
</dbReference>
<dbReference type="GO" id="GO:0004488">
    <property type="term" value="F:methylenetetrahydrofolate dehydrogenase (NADP+) activity"/>
    <property type="evidence" value="ECO:0007669"/>
    <property type="project" value="InterPro"/>
</dbReference>
<dbReference type="AlphaFoldDB" id="A0AAD5UMM8"/>
<evidence type="ECO:0000256" key="5">
    <source>
        <dbReference type="SAM" id="MobiDB-lite"/>
    </source>
</evidence>
<name>A0AAD5UMM8_9FUNG</name>
<dbReference type="PROSITE" id="PS50833">
    <property type="entry name" value="BRIX"/>
    <property type="match status" value="1"/>
</dbReference>
<dbReference type="PANTHER" id="PTHR12728">
    <property type="entry name" value="BRIX DOMAIN CONTAINING PROTEIN"/>
    <property type="match status" value="1"/>
</dbReference>
<evidence type="ECO:0000256" key="3">
    <source>
        <dbReference type="ARBA" id="ARBA00023242"/>
    </source>
</evidence>
<dbReference type="Pfam" id="PF02882">
    <property type="entry name" value="THF_DHG_CYH_C"/>
    <property type="match status" value="1"/>
</dbReference>
<evidence type="ECO:0000256" key="2">
    <source>
        <dbReference type="ARBA" id="ARBA00010782"/>
    </source>
</evidence>
<dbReference type="SMART" id="SM00879">
    <property type="entry name" value="Brix"/>
    <property type="match status" value="1"/>
</dbReference>
<dbReference type="Gene3D" id="3.40.50.10860">
    <property type="entry name" value="Leucine Dehydrogenase, chain A, domain 1"/>
    <property type="match status" value="1"/>
</dbReference>
<evidence type="ECO:0000259" key="6">
    <source>
        <dbReference type="PROSITE" id="PS50833"/>
    </source>
</evidence>
<dbReference type="GO" id="GO:0019843">
    <property type="term" value="F:rRNA binding"/>
    <property type="evidence" value="ECO:0007669"/>
    <property type="project" value="UniProtKB-UniRule"/>
</dbReference>
<accession>A0AAD5UMM8</accession>
<comment type="caution">
    <text evidence="7">The sequence shown here is derived from an EMBL/GenBank/DDBJ whole genome shotgun (WGS) entry which is preliminary data.</text>
</comment>
<comment type="subcellular location">
    <subcellularLocation>
        <location evidence="1 4">Nucleus</location>
        <location evidence="1 4">Nucleolus</location>
    </subcellularLocation>
</comment>
<feature type="compositionally biased region" description="Acidic residues" evidence="5">
    <location>
        <begin position="577"/>
        <end position="586"/>
    </location>
</feature>
<evidence type="ECO:0000313" key="7">
    <source>
        <dbReference type="EMBL" id="KAJ3262261.1"/>
    </source>
</evidence>
<organism evidence="7 8">
    <name type="scientific">Boothiomyces macroporosus</name>
    <dbReference type="NCBI Taxonomy" id="261099"/>
    <lineage>
        <taxon>Eukaryota</taxon>
        <taxon>Fungi</taxon>
        <taxon>Fungi incertae sedis</taxon>
        <taxon>Chytridiomycota</taxon>
        <taxon>Chytridiomycota incertae sedis</taxon>
        <taxon>Chytridiomycetes</taxon>
        <taxon>Rhizophydiales</taxon>
        <taxon>Terramycetaceae</taxon>
        <taxon>Boothiomyces</taxon>
    </lineage>
</organism>
<dbReference type="Proteomes" id="UP001210925">
    <property type="component" value="Unassembled WGS sequence"/>
</dbReference>
<proteinExistence type="inferred from homology"/>
<dbReference type="SUPFAM" id="SSF51735">
    <property type="entry name" value="NAD(P)-binding Rossmann-fold domains"/>
    <property type="match status" value="1"/>
</dbReference>
<dbReference type="InterPro" id="IPR046346">
    <property type="entry name" value="Aminoacid_DH-like_N_sf"/>
</dbReference>
<dbReference type="GO" id="GO:0000027">
    <property type="term" value="P:ribosomal large subunit assembly"/>
    <property type="evidence" value="ECO:0007669"/>
    <property type="project" value="InterPro"/>
</dbReference>
<dbReference type="InterPro" id="IPR036291">
    <property type="entry name" value="NAD(P)-bd_dom_sf"/>
</dbReference>
<keyword evidence="3 4" id="KW-0539">Nucleus</keyword>
<dbReference type="Pfam" id="PF04427">
    <property type="entry name" value="Brix"/>
    <property type="match status" value="1"/>
</dbReference>
<dbReference type="GO" id="GO:0005730">
    <property type="term" value="C:nucleolus"/>
    <property type="evidence" value="ECO:0007669"/>
    <property type="project" value="UniProtKB-SubCell"/>
</dbReference>
<dbReference type="Pfam" id="PF00763">
    <property type="entry name" value="THF_DHG_CYH"/>
    <property type="match status" value="1"/>
</dbReference>
<keyword evidence="8" id="KW-1185">Reference proteome</keyword>
<dbReference type="PANTHER" id="PTHR12728:SF0">
    <property type="entry name" value="RIBOSOME PRODUCTION FACTOR 2 HOMOLOG"/>
    <property type="match status" value="1"/>
</dbReference>
<dbReference type="Gene3D" id="3.40.50.720">
    <property type="entry name" value="NAD(P)-binding Rossmann-like Domain"/>
    <property type="match status" value="1"/>
</dbReference>
<dbReference type="EMBL" id="JADGKB010000002">
    <property type="protein sequence ID" value="KAJ3262261.1"/>
    <property type="molecule type" value="Genomic_DNA"/>
</dbReference>
<feature type="region of interest" description="Disordered" evidence="5">
    <location>
        <begin position="556"/>
        <end position="586"/>
    </location>
</feature>
<evidence type="ECO:0000256" key="4">
    <source>
        <dbReference type="RuleBase" id="RU367086"/>
    </source>
</evidence>
<evidence type="ECO:0000313" key="8">
    <source>
        <dbReference type="Proteomes" id="UP001210925"/>
    </source>
</evidence>
<gene>
    <name evidence="7" type="ORF">HK103_002674</name>
</gene>
<dbReference type="SUPFAM" id="SSF53223">
    <property type="entry name" value="Aminoacid dehydrogenase-like, N-terminal domain"/>
    <property type="match status" value="1"/>
</dbReference>
<dbReference type="GO" id="GO:0000463">
    <property type="term" value="P:maturation of LSU-rRNA from tricistronic rRNA transcript (SSU-rRNA, 5.8S rRNA, LSU-rRNA)"/>
    <property type="evidence" value="ECO:0007669"/>
    <property type="project" value="TreeGrafter"/>
</dbReference>
<dbReference type="InterPro" id="IPR020631">
    <property type="entry name" value="THF_DH/CycHdrlase_NAD-bd_dom"/>
</dbReference>